<dbReference type="Proteomes" id="UP001606303">
    <property type="component" value="Unassembled WGS sequence"/>
</dbReference>
<reference evidence="1 2" key="1">
    <citation type="submission" date="2024-08" db="EMBL/GenBank/DDBJ databases">
        <authorList>
            <person name="Lu H."/>
        </authorList>
    </citation>
    <scope>NUCLEOTIDE SEQUENCE [LARGE SCALE GENOMIC DNA]</scope>
    <source>
        <strain evidence="1 2">BYS87W</strain>
    </source>
</reference>
<accession>A0ABW7GZH0</accession>
<proteinExistence type="predicted"/>
<comment type="caution">
    <text evidence="1">The sequence shown here is derived from an EMBL/GenBank/DDBJ whole genome shotgun (WGS) entry which is preliminary data.</text>
</comment>
<organism evidence="1 2">
    <name type="scientific">Pelomonas baiyunensis</name>
    <dbReference type="NCBI Taxonomy" id="3299026"/>
    <lineage>
        <taxon>Bacteria</taxon>
        <taxon>Pseudomonadati</taxon>
        <taxon>Pseudomonadota</taxon>
        <taxon>Betaproteobacteria</taxon>
        <taxon>Burkholderiales</taxon>
        <taxon>Sphaerotilaceae</taxon>
        <taxon>Roseateles</taxon>
    </lineage>
</organism>
<protein>
    <submittedName>
        <fullName evidence="1">Uncharacterized protein</fullName>
    </submittedName>
</protein>
<name>A0ABW7GZH0_9BURK</name>
<gene>
    <name evidence="1" type="ORF">ACG01O_11395</name>
</gene>
<dbReference type="RefSeq" id="WP_394384597.1">
    <property type="nucleotide sequence ID" value="NZ_JBIGIB010000003.1"/>
</dbReference>
<sequence>MTTPEHILSLLGRANAHEAQAGAYYRQAKGCHDDDRSHYFEKERDEADAARELRATAWALVQADPTLQPPGVVVPAPASPTAGR</sequence>
<evidence type="ECO:0000313" key="2">
    <source>
        <dbReference type="Proteomes" id="UP001606303"/>
    </source>
</evidence>
<keyword evidence="2" id="KW-1185">Reference proteome</keyword>
<evidence type="ECO:0000313" key="1">
    <source>
        <dbReference type="EMBL" id="MFG6467214.1"/>
    </source>
</evidence>
<dbReference type="EMBL" id="JBIGIB010000003">
    <property type="protein sequence ID" value="MFG6467214.1"/>
    <property type="molecule type" value="Genomic_DNA"/>
</dbReference>